<dbReference type="Pfam" id="PF13181">
    <property type="entry name" value="TPR_8"/>
    <property type="match status" value="1"/>
</dbReference>
<dbReference type="InterPro" id="IPR001387">
    <property type="entry name" value="Cro/C1-type_HTH"/>
</dbReference>
<organism evidence="2 3">
    <name type="scientific">Alkaliphilus pronyensis</name>
    <dbReference type="NCBI Taxonomy" id="1482732"/>
    <lineage>
        <taxon>Bacteria</taxon>
        <taxon>Bacillati</taxon>
        <taxon>Bacillota</taxon>
        <taxon>Clostridia</taxon>
        <taxon>Peptostreptococcales</taxon>
        <taxon>Natronincolaceae</taxon>
        <taxon>Alkaliphilus</taxon>
    </lineage>
</organism>
<dbReference type="InterPro" id="IPR010982">
    <property type="entry name" value="Lambda_DNA-bd_dom_sf"/>
</dbReference>
<dbReference type="Proteomes" id="UP000432715">
    <property type="component" value="Unassembled WGS sequence"/>
</dbReference>
<proteinExistence type="predicted"/>
<dbReference type="AlphaFoldDB" id="A0A6I0FLK5"/>
<dbReference type="PROSITE" id="PS50943">
    <property type="entry name" value="HTH_CROC1"/>
    <property type="match status" value="1"/>
</dbReference>
<evidence type="ECO:0000313" key="3">
    <source>
        <dbReference type="Proteomes" id="UP000432715"/>
    </source>
</evidence>
<reference evidence="2 3" key="1">
    <citation type="submission" date="2019-10" db="EMBL/GenBank/DDBJ databases">
        <title>Alkaliphilus serpentinus sp. nov. and Alkaliphilus pronyensis sp. nov., two novel anaerobic alkaliphilic species isolated from the serpentinized-hosted hydrothermal field of the Prony Bay (New Caledonia).</title>
        <authorList>
            <person name="Postec A."/>
        </authorList>
    </citation>
    <scope>NUCLEOTIDE SEQUENCE [LARGE SCALE GENOMIC DNA]</scope>
    <source>
        <strain evidence="2 3">LacV</strain>
    </source>
</reference>
<dbReference type="Pfam" id="PF01381">
    <property type="entry name" value="HTH_3"/>
    <property type="match status" value="1"/>
</dbReference>
<name>A0A6I0FLK5_9FIRM</name>
<comment type="caution">
    <text evidence="2">The sequence shown here is derived from an EMBL/GenBank/DDBJ whole genome shotgun (WGS) entry which is preliminary data.</text>
</comment>
<dbReference type="Gene3D" id="1.25.40.10">
    <property type="entry name" value="Tetratricopeptide repeat domain"/>
    <property type="match status" value="2"/>
</dbReference>
<gene>
    <name evidence="2" type="ORF">F8154_03425</name>
</gene>
<dbReference type="SMART" id="SM00028">
    <property type="entry name" value="TPR"/>
    <property type="match status" value="5"/>
</dbReference>
<dbReference type="InterPro" id="IPR011990">
    <property type="entry name" value="TPR-like_helical_dom_sf"/>
</dbReference>
<dbReference type="EMBL" id="WBZC01000010">
    <property type="protein sequence ID" value="KAB3537354.1"/>
    <property type="molecule type" value="Genomic_DNA"/>
</dbReference>
<sequence length="434" mass="50487">MEIISSGKKIRMLRQKIGLRQDQLTDDKITRSLISMIENGKRSLNHKTASIICDKLNLYYRNLGEKVTVECLLETEEKQAEKIIDKQMKILLALINDGERVDHNHILEAFNRIISIAEEWSLNHKIAEIHKIKGEYNLKYCKYSEALRDLFRSVEFYLNDIKSPKVVDVYFSIVKAYGSIGMIDEAIYFCDRIYAIADTYKVSNYQHVKILSLLNKSKLFLKVEKFDLALNTIYQLKEIGRIKDSIQDWIIYIEATALLSLKNYDKAIKLFEKLINRENKKTKAIVEALTYISLAKYNIEIGCKDNGHSYIKMTNDLYNVLNPVEAVEIGLEIAKTYIILENYEAAQKTLEKTSSLLSINNDYRVKIKIIYAVIFMKLRDWGMSLNYLKEAEQIAKEINSKILLKETYCLMGEIHSKRQNYEECEGLFASIRNI</sequence>
<dbReference type="OrthoDB" id="2986817at2"/>
<evidence type="ECO:0000313" key="2">
    <source>
        <dbReference type="EMBL" id="KAB3537354.1"/>
    </source>
</evidence>
<dbReference type="RefSeq" id="WP_151860186.1">
    <property type="nucleotide sequence ID" value="NZ_WBZC01000010.1"/>
</dbReference>
<dbReference type="SUPFAM" id="SSF47413">
    <property type="entry name" value="lambda repressor-like DNA-binding domains"/>
    <property type="match status" value="1"/>
</dbReference>
<dbReference type="CDD" id="cd00093">
    <property type="entry name" value="HTH_XRE"/>
    <property type="match status" value="1"/>
</dbReference>
<dbReference type="Gene3D" id="1.10.260.40">
    <property type="entry name" value="lambda repressor-like DNA-binding domains"/>
    <property type="match status" value="1"/>
</dbReference>
<accession>A0A6I0FLK5</accession>
<evidence type="ECO:0000259" key="1">
    <source>
        <dbReference type="PROSITE" id="PS50943"/>
    </source>
</evidence>
<dbReference type="GO" id="GO:0003677">
    <property type="term" value="F:DNA binding"/>
    <property type="evidence" value="ECO:0007669"/>
    <property type="project" value="InterPro"/>
</dbReference>
<dbReference type="SUPFAM" id="SSF48452">
    <property type="entry name" value="TPR-like"/>
    <property type="match status" value="1"/>
</dbReference>
<protein>
    <submittedName>
        <fullName evidence="2">Helix-turn-helix transcriptional regulator</fullName>
    </submittedName>
</protein>
<dbReference type="InterPro" id="IPR019734">
    <property type="entry name" value="TPR_rpt"/>
</dbReference>
<keyword evidence="3" id="KW-1185">Reference proteome</keyword>
<feature type="domain" description="HTH cro/C1-type" evidence="1">
    <location>
        <begin position="29"/>
        <end position="63"/>
    </location>
</feature>